<dbReference type="Pfam" id="PF07690">
    <property type="entry name" value="MFS_1"/>
    <property type="match status" value="1"/>
</dbReference>
<evidence type="ECO:0000313" key="7">
    <source>
        <dbReference type="EMBL" id="QOY90506.1"/>
    </source>
</evidence>
<dbReference type="RefSeq" id="WP_194452169.1">
    <property type="nucleotide sequence ID" value="NZ_CP063849.1"/>
</dbReference>
<dbReference type="Proteomes" id="UP000593892">
    <property type="component" value="Chromosome"/>
</dbReference>
<feature type="transmembrane region" description="Helical" evidence="5">
    <location>
        <begin position="56"/>
        <end position="75"/>
    </location>
</feature>
<protein>
    <submittedName>
        <fullName evidence="7">MFS transporter</fullName>
    </submittedName>
</protein>
<keyword evidence="1 5" id="KW-0812">Transmembrane</keyword>
<dbReference type="Gene3D" id="1.20.1250.20">
    <property type="entry name" value="MFS general substrate transporter like domains"/>
    <property type="match status" value="2"/>
</dbReference>
<feature type="transmembrane region" description="Helical" evidence="5">
    <location>
        <begin position="144"/>
        <end position="164"/>
    </location>
</feature>
<evidence type="ECO:0000313" key="8">
    <source>
        <dbReference type="Proteomes" id="UP000593892"/>
    </source>
</evidence>
<feature type="transmembrane region" description="Helical" evidence="5">
    <location>
        <begin position="348"/>
        <end position="371"/>
    </location>
</feature>
<feature type="domain" description="Major facilitator superfamily (MFS) profile" evidence="6">
    <location>
        <begin position="18"/>
        <end position="405"/>
    </location>
</feature>
<dbReference type="InterPro" id="IPR011701">
    <property type="entry name" value="MFS"/>
</dbReference>
<keyword evidence="3 5" id="KW-0472">Membrane</keyword>
<evidence type="ECO:0000256" key="4">
    <source>
        <dbReference type="SAM" id="MobiDB-lite"/>
    </source>
</evidence>
<feature type="transmembrane region" description="Helical" evidence="5">
    <location>
        <begin position="290"/>
        <end position="308"/>
    </location>
</feature>
<feature type="transmembrane region" description="Helical" evidence="5">
    <location>
        <begin position="260"/>
        <end position="278"/>
    </location>
</feature>
<feature type="transmembrane region" description="Helical" evidence="5">
    <location>
        <begin position="225"/>
        <end position="248"/>
    </location>
</feature>
<feature type="region of interest" description="Disordered" evidence="4">
    <location>
        <begin position="407"/>
        <end position="428"/>
    </location>
</feature>
<organism evidence="7 8">
    <name type="scientific">Paludibaculum fermentans</name>
    <dbReference type="NCBI Taxonomy" id="1473598"/>
    <lineage>
        <taxon>Bacteria</taxon>
        <taxon>Pseudomonadati</taxon>
        <taxon>Acidobacteriota</taxon>
        <taxon>Terriglobia</taxon>
        <taxon>Bryobacterales</taxon>
        <taxon>Bryobacteraceae</taxon>
        <taxon>Paludibaculum</taxon>
    </lineage>
</organism>
<dbReference type="EMBL" id="CP063849">
    <property type="protein sequence ID" value="QOY90506.1"/>
    <property type="molecule type" value="Genomic_DNA"/>
</dbReference>
<feature type="transmembrane region" description="Helical" evidence="5">
    <location>
        <begin position="314"/>
        <end position="336"/>
    </location>
</feature>
<proteinExistence type="predicted"/>
<dbReference type="AlphaFoldDB" id="A0A7S7NVI7"/>
<feature type="transmembrane region" description="Helical" evidence="5">
    <location>
        <begin position="112"/>
        <end position="132"/>
    </location>
</feature>
<feature type="transmembrane region" description="Helical" evidence="5">
    <location>
        <begin position="87"/>
        <end position="106"/>
    </location>
</feature>
<dbReference type="InterPro" id="IPR050327">
    <property type="entry name" value="Proton-linked_MCT"/>
</dbReference>
<dbReference type="PANTHER" id="PTHR11360">
    <property type="entry name" value="MONOCARBOXYLATE TRANSPORTER"/>
    <property type="match status" value="1"/>
</dbReference>
<dbReference type="InterPro" id="IPR020846">
    <property type="entry name" value="MFS_dom"/>
</dbReference>
<feature type="transmembrane region" description="Helical" evidence="5">
    <location>
        <begin position="377"/>
        <end position="398"/>
    </location>
</feature>
<sequence>MSESRMSGEGSAGYPGWRVVFASSVGVLTGFASLLVYTFGIFLKPLSAEFGWSREAVSMAFGFAALTVAVCSPVLGRLLDRYGPRRVIVPCVTVFALAFGALSLLSSHLWHLYAMFVLIGAVGNGTAMLSYARAISSWFDQRRGLALALMLTGGTVGAVAWPPAAQALILHFGWRWAFAVLGGLVLLVGLPTVATMVRENPASRKPSGDAQTGVEWAEGLKSRAFWILAVVLFLASISQNGTITHLPALLTDRGVDSSRAALAVSAMGVAAFLGRMITGWLLDRFPAPRVGFVLLALAAGGVFVMASARTLETGIVAAVLIGFGMGGEADVTPFLLSRYFGLRSFSTLYGLTWTSYAIAGAIGPILMGRAFDSSSSYGGMIVKLAVLTVGAAALMLFLPALPESRAKQPETRLPGPLLTAEEPVPPVG</sequence>
<dbReference type="PROSITE" id="PS50850">
    <property type="entry name" value="MFS"/>
    <property type="match status" value="1"/>
</dbReference>
<evidence type="ECO:0000256" key="5">
    <source>
        <dbReference type="SAM" id="Phobius"/>
    </source>
</evidence>
<evidence type="ECO:0000256" key="3">
    <source>
        <dbReference type="ARBA" id="ARBA00023136"/>
    </source>
</evidence>
<reference evidence="7 8" key="1">
    <citation type="submission" date="2020-10" db="EMBL/GenBank/DDBJ databases">
        <title>Complete genome sequence of Paludibaculum fermentans P105T, a facultatively anaerobic acidobacterium capable of dissimilatory Fe(III) reduction.</title>
        <authorList>
            <person name="Dedysh S.N."/>
            <person name="Beletsky A.V."/>
            <person name="Kulichevskaya I.S."/>
            <person name="Mardanov A.V."/>
            <person name="Ravin N.V."/>
        </authorList>
    </citation>
    <scope>NUCLEOTIDE SEQUENCE [LARGE SCALE GENOMIC DNA]</scope>
    <source>
        <strain evidence="7 8">P105</strain>
    </source>
</reference>
<feature type="transmembrane region" description="Helical" evidence="5">
    <location>
        <begin position="176"/>
        <end position="197"/>
    </location>
</feature>
<feature type="transmembrane region" description="Helical" evidence="5">
    <location>
        <begin position="20"/>
        <end position="44"/>
    </location>
</feature>
<accession>A0A7S7NVI7</accession>
<dbReference type="CDD" id="cd17355">
    <property type="entry name" value="MFS_YcxA_like"/>
    <property type="match status" value="1"/>
</dbReference>
<dbReference type="SUPFAM" id="SSF103473">
    <property type="entry name" value="MFS general substrate transporter"/>
    <property type="match status" value="1"/>
</dbReference>
<keyword evidence="8" id="KW-1185">Reference proteome</keyword>
<dbReference type="KEGG" id="pfer:IRI77_11295"/>
<keyword evidence="2 5" id="KW-1133">Transmembrane helix</keyword>
<evidence type="ECO:0000259" key="6">
    <source>
        <dbReference type="PROSITE" id="PS50850"/>
    </source>
</evidence>
<name>A0A7S7NVI7_PALFE</name>
<dbReference type="InterPro" id="IPR036259">
    <property type="entry name" value="MFS_trans_sf"/>
</dbReference>
<evidence type="ECO:0000256" key="2">
    <source>
        <dbReference type="ARBA" id="ARBA00022989"/>
    </source>
</evidence>
<dbReference type="PANTHER" id="PTHR11360:SF284">
    <property type="entry name" value="EG:103B4.3 PROTEIN-RELATED"/>
    <property type="match status" value="1"/>
</dbReference>
<evidence type="ECO:0000256" key="1">
    <source>
        <dbReference type="ARBA" id="ARBA00022692"/>
    </source>
</evidence>
<dbReference type="GO" id="GO:0022857">
    <property type="term" value="F:transmembrane transporter activity"/>
    <property type="evidence" value="ECO:0007669"/>
    <property type="project" value="InterPro"/>
</dbReference>
<gene>
    <name evidence="7" type="ORF">IRI77_11295</name>
</gene>